<keyword evidence="9" id="KW-1185">Reference proteome</keyword>
<feature type="region of interest" description="Disordered" evidence="6">
    <location>
        <begin position="1"/>
        <end position="20"/>
    </location>
</feature>
<keyword evidence="3" id="KW-0238">DNA-binding</keyword>
<evidence type="ECO:0000256" key="3">
    <source>
        <dbReference type="ARBA" id="ARBA00023125"/>
    </source>
</evidence>
<keyword evidence="5" id="KW-0539">Nucleus</keyword>
<feature type="region of interest" description="Disordered" evidence="6">
    <location>
        <begin position="111"/>
        <end position="156"/>
    </location>
</feature>
<evidence type="ECO:0000256" key="2">
    <source>
        <dbReference type="ARBA" id="ARBA00023015"/>
    </source>
</evidence>
<protein>
    <recommendedName>
        <fullName evidence="7">MBD domain-containing protein</fullName>
    </recommendedName>
</protein>
<evidence type="ECO:0000259" key="7">
    <source>
        <dbReference type="PROSITE" id="PS50982"/>
    </source>
</evidence>
<dbReference type="GO" id="GO:0005634">
    <property type="term" value="C:nucleus"/>
    <property type="evidence" value="ECO:0007669"/>
    <property type="project" value="UniProtKB-SubCell"/>
</dbReference>
<evidence type="ECO:0000256" key="4">
    <source>
        <dbReference type="ARBA" id="ARBA00023163"/>
    </source>
</evidence>
<comment type="subcellular location">
    <subcellularLocation>
        <location evidence="1">Nucleus</location>
    </subcellularLocation>
</comment>
<keyword evidence="2" id="KW-0805">Transcription regulation</keyword>
<feature type="compositionally biased region" description="Basic residues" evidence="6">
    <location>
        <begin position="134"/>
        <end position="151"/>
    </location>
</feature>
<comment type="caution">
    <text evidence="8">The sequence shown here is derived from an EMBL/GenBank/DDBJ whole genome shotgun (WGS) entry which is preliminary data.</text>
</comment>
<feature type="domain" description="MBD" evidence="7">
    <location>
        <begin position="150"/>
        <end position="218"/>
    </location>
</feature>
<evidence type="ECO:0000256" key="5">
    <source>
        <dbReference type="ARBA" id="ARBA00023242"/>
    </source>
</evidence>
<keyword evidence="4" id="KW-0804">Transcription</keyword>
<dbReference type="Gene3D" id="3.30.890.10">
    <property type="entry name" value="Methyl-cpg-binding Protein 2, Chain A"/>
    <property type="match status" value="1"/>
</dbReference>
<dbReference type="SUPFAM" id="SSF54171">
    <property type="entry name" value="DNA-binding domain"/>
    <property type="match status" value="1"/>
</dbReference>
<feature type="compositionally biased region" description="Polar residues" evidence="6">
    <location>
        <begin position="112"/>
        <end position="121"/>
    </location>
</feature>
<name>A0AAV6XA88_9LAMI</name>
<accession>A0AAV6XA88</accession>
<organism evidence="8 9">
    <name type="scientific">Buddleja alternifolia</name>
    <dbReference type="NCBI Taxonomy" id="168488"/>
    <lineage>
        <taxon>Eukaryota</taxon>
        <taxon>Viridiplantae</taxon>
        <taxon>Streptophyta</taxon>
        <taxon>Embryophyta</taxon>
        <taxon>Tracheophyta</taxon>
        <taxon>Spermatophyta</taxon>
        <taxon>Magnoliopsida</taxon>
        <taxon>eudicotyledons</taxon>
        <taxon>Gunneridae</taxon>
        <taxon>Pentapetalae</taxon>
        <taxon>asterids</taxon>
        <taxon>lamiids</taxon>
        <taxon>Lamiales</taxon>
        <taxon>Scrophulariaceae</taxon>
        <taxon>Buddlejeae</taxon>
        <taxon>Buddleja</taxon>
    </lineage>
</organism>
<evidence type="ECO:0000313" key="9">
    <source>
        <dbReference type="Proteomes" id="UP000826271"/>
    </source>
</evidence>
<sequence>MENREDKMIENRKMKENGKKIEKEERVISTTINIKPLSPESTPKENQTPSLSENLVFFFFFFERIRMAGCPNIANEAMPDHPSDERAIAEFQRELNSSGNHQLLQQIRAANPSEQNTSANQGAGDILGTPSGKAKQKKRKFYGATKKRTKKRREDDDSWMPEGWVKVVRRRPLTGKFPGYEDKFYYAPGVAKPFRSKVASLRYIEKLKNATAGGQIHN</sequence>
<dbReference type="GO" id="GO:0003677">
    <property type="term" value="F:DNA binding"/>
    <property type="evidence" value="ECO:0007669"/>
    <property type="project" value="UniProtKB-KW"/>
</dbReference>
<dbReference type="InterPro" id="IPR001739">
    <property type="entry name" value="Methyl_CpG_DNA-bd"/>
</dbReference>
<evidence type="ECO:0000256" key="1">
    <source>
        <dbReference type="ARBA" id="ARBA00004123"/>
    </source>
</evidence>
<evidence type="ECO:0000256" key="6">
    <source>
        <dbReference type="SAM" id="MobiDB-lite"/>
    </source>
</evidence>
<proteinExistence type="predicted"/>
<reference evidence="8" key="1">
    <citation type="submission" date="2019-10" db="EMBL/GenBank/DDBJ databases">
        <authorList>
            <person name="Zhang R."/>
            <person name="Pan Y."/>
            <person name="Wang J."/>
            <person name="Ma R."/>
            <person name="Yu S."/>
        </authorList>
    </citation>
    <scope>NUCLEOTIDE SEQUENCE</scope>
    <source>
        <strain evidence="8">LA-IB0</strain>
        <tissue evidence="8">Leaf</tissue>
    </source>
</reference>
<dbReference type="InterPro" id="IPR016177">
    <property type="entry name" value="DNA-bd_dom_sf"/>
</dbReference>
<dbReference type="PROSITE" id="PS50982">
    <property type="entry name" value="MBD"/>
    <property type="match status" value="1"/>
</dbReference>
<gene>
    <name evidence="8" type="ORF">BUALT_Bualt07G0072500</name>
</gene>
<dbReference type="Proteomes" id="UP000826271">
    <property type="component" value="Unassembled WGS sequence"/>
</dbReference>
<dbReference type="EMBL" id="WHWC01000007">
    <property type="protein sequence ID" value="KAG8379284.1"/>
    <property type="molecule type" value="Genomic_DNA"/>
</dbReference>
<dbReference type="AlphaFoldDB" id="A0AAV6XA88"/>
<evidence type="ECO:0000313" key="8">
    <source>
        <dbReference type="EMBL" id="KAG8379284.1"/>
    </source>
</evidence>